<name>A0A1T5NP26_9BACT</name>
<accession>A0A1T5NP26</accession>
<dbReference type="GO" id="GO:0016301">
    <property type="term" value="F:kinase activity"/>
    <property type="evidence" value="ECO:0007669"/>
    <property type="project" value="UniProtKB-KW"/>
</dbReference>
<evidence type="ECO:0000313" key="3">
    <source>
        <dbReference type="Proteomes" id="UP000190166"/>
    </source>
</evidence>
<gene>
    <name evidence="2" type="ORF">SAMN05660461_2436</name>
</gene>
<keyword evidence="2" id="KW-0808">Transferase</keyword>
<evidence type="ECO:0000313" key="2">
    <source>
        <dbReference type="EMBL" id="SKD02165.1"/>
    </source>
</evidence>
<dbReference type="STRING" id="393003.SAMN05660461_2436"/>
<dbReference type="CDD" id="cd00038">
    <property type="entry name" value="CAP_ED"/>
    <property type="match status" value="1"/>
</dbReference>
<dbReference type="Pfam" id="PF00027">
    <property type="entry name" value="cNMP_binding"/>
    <property type="match status" value="1"/>
</dbReference>
<organism evidence="2 3">
    <name type="scientific">Chitinophaga ginsengisegetis</name>
    <dbReference type="NCBI Taxonomy" id="393003"/>
    <lineage>
        <taxon>Bacteria</taxon>
        <taxon>Pseudomonadati</taxon>
        <taxon>Bacteroidota</taxon>
        <taxon>Chitinophagia</taxon>
        <taxon>Chitinophagales</taxon>
        <taxon>Chitinophagaceae</taxon>
        <taxon>Chitinophaga</taxon>
    </lineage>
</organism>
<feature type="domain" description="Cyclic nucleotide-binding" evidence="1">
    <location>
        <begin position="32"/>
        <end position="114"/>
    </location>
</feature>
<dbReference type="AlphaFoldDB" id="A0A1T5NP26"/>
<dbReference type="InterPro" id="IPR018490">
    <property type="entry name" value="cNMP-bd_dom_sf"/>
</dbReference>
<reference evidence="2 3" key="1">
    <citation type="submission" date="2017-02" db="EMBL/GenBank/DDBJ databases">
        <authorList>
            <person name="Peterson S.W."/>
        </authorList>
    </citation>
    <scope>NUCLEOTIDE SEQUENCE [LARGE SCALE GENOMIC DNA]</scope>
    <source>
        <strain evidence="2 3">DSM 18108</strain>
    </source>
</reference>
<dbReference type="SUPFAM" id="SSF51206">
    <property type="entry name" value="cAMP-binding domain-like"/>
    <property type="match status" value="1"/>
</dbReference>
<dbReference type="RefSeq" id="WP_235015913.1">
    <property type="nucleotide sequence ID" value="NZ_FUZZ01000001.1"/>
</dbReference>
<proteinExistence type="predicted"/>
<keyword evidence="2" id="KW-0418">Kinase</keyword>
<dbReference type="EMBL" id="FUZZ01000001">
    <property type="protein sequence ID" value="SKD02165.1"/>
    <property type="molecule type" value="Genomic_DNA"/>
</dbReference>
<dbReference type="InterPro" id="IPR000595">
    <property type="entry name" value="cNMP-bd_dom"/>
</dbReference>
<sequence>MSIHTNLINAIGHFIRMDEAEQSFVSSLFVSREYQKNDYFLREGQVCREAGFIEKGLIRYHSIKDSGEDVTLDFGKENEFTCNYESFLDHSPSQRSIQCIEPTEILAISYENLQLIYSKVKEGEKFGRLICEYLYLQAIKKVSSFYGDQPEQRYLHFINSYPDLQQRIPQYYISSFVGVKPPSLSRIRKRLSM</sequence>
<keyword evidence="3" id="KW-1185">Reference proteome</keyword>
<dbReference type="InterPro" id="IPR014710">
    <property type="entry name" value="RmlC-like_jellyroll"/>
</dbReference>
<evidence type="ECO:0000259" key="1">
    <source>
        <dbReference type="Pfam" id="PF00027"/>
    </source>
</evidence>
<dbReference type="Proteomes" id="UP000190166">
    <property type="component" value="Unassembled WGS sequence"/>
</dbReference>
<protein>
    <submittedName>
        <fullName evidence="2">cAMP-binding domain of CRP or a regulatory subunit of cAMP-dependent protein kinases</fullName>
    </submittedName>
</protein>
<dbReference type="Gene3D" id="2.60.120.10">
    <property type="entry name" value="Jelly Rolls"/>
    <property type="match status" value="1"/>
</dbReference>